<feature type="domain" description="ORC1/DEAH AAA+ ATPase" evidence="2">
    <location>
        <begin position="136"/>
        <end position="285"/>
    </location>
</feature>
<dbReference type="InterPro" id="IPR027417">
    <property type="entry name" value="P-loop_NTPase"/>
</dbReference>
<evidence type="ECO:0000259" key="2">
    <source>
        <dbReference type="Pfam" id="PF13401"/>
    </source>
</evidence>
<dbReference type="RefSeq" id="WP_190711407.1">
    <property type="nucleotide sequence ID" value="NZ_JACJST010000001.1"/>
</dbReference>
<dbReference type="EMBL" id="JACJST010000001">
    <property type="protein sequence ID" value="MBD2566592.1"/>
    <property type="molecule type" value="Genomic_DNA"/>
</dbReference>
<dbReference type="Pfam" id="PF13401">
    <property type="entry name" value="AAA_22"/>
    <property type="match status" value="1"/>
</dbReference>
<accession>A0ABR8F8Q5</accession>
<comment type="caution">
    <text evidence="3">The sequence shown here is derived from an EMBL/GenBank/DDBJ whole genome shotgun (WGS) entry which is preliminary data.</text>
</comment>
<evidence type="ECO:0000313" key="3">
    <source>
        <dbReference type="EMBL" id="MBD2566592.1"/>
    </source>
</evidence>
<keyword evidence="3" id="KW-0067">ATP-binding</keyword>
<protein>
    <submittedName>
        <fullName evidence="3">ATP-binding protein</fullName>
    </submittedName>
</protein>
<name>A0ABR8F8Q5_9NOST</name>
<organism evidence="3 4">
    <name type="scientific">Anabaena lutea FACHB-196</name>
    <dbReference type="NCBI Taxonomy" id="2692881"/>
    <lineage>
        <taxon>Bacteria</taxon>
        <taxon>Bacillati</taxon>
        <taxon>Cyanobacteriota</taxon>
        <taxon>Cyanophyceae</taxon>
        <taxon>Nostocales</taxon>
        <taxon>Nostocaceae</taxon>
        <taxon>Anabaena</taxon>
    </lineage>
</organism>
<dbReference type="Gene3D" id="3.40.50.300">
    <property type="entry name" value="P-loop containing nucleotide triphosphate hydrolases"/>
    <property type="match status" value="1"/>
</dbReference>
<evidence type="ECO:0000313" key="4">
    <source>
        <dbReference type="Proteomes" id="UP000640531"/>
    </source>
</evidence>
<feature type="region of interest" description="Disordered" evidence="1">
    <location>
        <begin position="469"/>
        <end position="488"/>
    </location>
</feature>
<dbReference type="SUPFAM" id="SSF52540">
    <property type="entry name" value="P-loop containing nucleoside triphosphate hydrolases"/>
    <property type="match status" value="1"/>
</dbReference>
<keyword evidence="4" id="KW-1185">Reference proteome</keyword>
<evidence type="ECO:0000256" key="1">
    <source>
        <dbReference type="SAM" id="MobiDB-lite"/>
    </source>
</evidence>
<reference evidence="3 4" key="1">
    <citation type="journal article" date="2020" name="ISME J.">
        <title>Comparative genomics reveals insights into cyanobacterial evolution and habitat adaptation.</title>
        <authorList>
            <person name="Chen M.Y."/>
            <person name="Teng W.K."/>
            <person name="Zhao L."/>
            <person name="Hu C.X."/>
            <person name="Zhou Y.K."/>
            <person name="Han B.P."/>
            <person name="Song L.R."/>
            <person name="Shu W.S."/>
        </authorList>
    </citation>
    <scope>NUCLEOTIDE SEQUENCE [LARGE SCALE GENOMIC DNA]</scope>
    <source>
        <strain evidence="3 4">FACHB-196</strain>
    </source>
</reference>
<dbReference type="Proteomes" id="UP000640531">
    <property type="component" value="Unassembled WGS sequence"/>
</dbReference>
<dbReference type="InterPro" id="IPR049945">
    <property type="entry name" value="AAA_22"/>
</dbReference>
<dbReference type="GO" id="GO:0005524">
    <property type="term" value="F:ATP binding"/>
    <property type="evidence" value="ECO:0007669"/>
    <property type="project" value="UniProtKB-KW"/>
</dbReference>
<sequence>MTNSDMTPSVLVGKGSVVKASYRDPLIASYRNNPLIEALPAILAEEEAMGLLARYPSYNKEERLLPNHLRLHLVQNAIQFVEPLPIHLDLEQRFSRMIRSGYQARNPLTAEFKRDFQKRIDALSSTEITPTHLRSTATGFTIIGISGVGKTTAVEAILSLYPQIIIHSHYQGQNFTLMQIVWLKLDCPFDGSIKGLCLNFFQAVDDLLGTNYSKNYGGKRFTVDQLIPYIARVASLHCIGVLVIDEIQHLSEAKSGGSRKMLNFFVQLVNTIGIPVVLVGTYKAMSVLSGEFRQIRRGSGQGDLVWDRMAEDDVWELFVESLWRYQYLQKVCPLKPELCHALYEVTQGITDFAVKVYMLAQIRAIATEKESITESIIRSVAKDSLRLAQPILSALKTGDIKFLQSVEDVYPIDLASFVQEASKSTKVVGKIRSSPVIQKNLVDDQEDISINAQNLAVDSSMPESANITDVATPTHTETNKKQRKSRNTTSEIDGLVKVVALGAKKRITAYEALKLEGYIRPATEYLKEEMVG</sequence>
<gene>
    <name evidence="3" type="ORF">H6G59_01520</name>
</gene>
<proteinExistence type="predicted"/>
<keyword evidence="3" id="KW-0547">Nucleotide-binding</keyword>